<organism evidence="11 12">
    <name type="scientific">Albugo candida</name>
    <dbReference type="NCBI Taxonomy" id="65357"/>
    <lineage>
        <taxon>Eukaryota</taxon>
        <taxon>Sar</taxon>
        <taxon>Stramenopiles</taxon>
        <taxon>Oomycota</taxon>
        <taxon>Peronosporomycetes</taxon>
        <taxon>Albuginales</taxon>
        <taxon>Albuginaceae</taxon>
        <taxon>Albugo</taxon>
    </lineage>
</organism>
<keyword evidence="5" id="KW-0509">mRNA transport</keyword>
<dbReference type="Pfam" id="PF12110">
    <property type="entry name" value="Nup96"/>
    <property type="match status" value="1"/>
</dbReference>
<dbReference type="GO" id="GO:0034398">
    <property type="term" value="P:telomere tethering at nuclear periphery"/>
    <property type="evidence" value="ECO:0007669"/>
    <property type="project" value="TreeGrafter"/>
</dbReference>
<dbReference type="Pfam" id="PF04096">
    <property type="entry name" value="Nucleoporin2"/>
    <property type="match status" value="1"/>
</dbReference>
<dbReference type="GO" id="GO:0000973">
    <property type="term" value="P:post-transcriptional tethering of RNA polymerase II gene DNA at nuclear periphery"/>
    <property type="evidence" value="ECO:0007669"/>
    <property type="project" value="TreeGrafter"/>
</dbReference>
<keyword evidence="9" id="KW-0539">Nucleus</keyword>
<evidence type="ECO:0000256" key="6">
    <source>
        <dbReference type="ARBA" id="ARBA00022927"/>
    </source>
</evidence>
<dbReference type="Gene3D" id="3.30.1610.10">
    <property type="entry name" value="Peptidase S59, nucleoporin"/>
    <property type="match status" value="1"/>
</dbReference>
<evidence type="ECO:0000256" key="7">
    <source>
        <dbReference type="ARBA" id="ARBA00023010"/>
    </source>
</evidence>
<evidence type="ECO:0000256" key="4">
    <source>
        <dbReference type="ARBA" id="ARBA00022813"/>
    </source>
</evidence>
<dbReference type="Proteomes" id="UP000053237">
    <property type="component" value="Unassembled WGS sequence"/>
</dbReference>
<evidence type="ECO:0000259" key="10">
    <source>
        <dbReference type="PROSITE" id="PS51434"/>
    </source>
</evidence>
<evidence type="ECO:0000256" key="9">
    <source>
        <dbReference type="ARBA" id="ARBA00023242"/>
    </source>
</evidence>
<dbReference type="Gene3D" id="1.10.10.2360">
    <property type="match status" value="1"/>
</dbReference>
<dbReference type="InterPro" id="IPR007230">
    <property type="entry name" value="Nup98_auto-Pept-S59_dom"/>
</dbReference>
<sequence length="2004" mass="213344">MSFGFGATNSNQTTGSSSFAFGGANNASRSPFGAPATGSFGSGATTGSVFGTSAFSNAAKPPPSSTFGTFGSTPSTTNTFGSNSGVFGSTTSAPSSGFGTTGGTGFGSASTGFNTGTSGFGSTSTTASPFAKTTPSSPFGNAGVFGANQSTLTGGFTSAFGNTLNTPATQTGTNTFGAPAASTNAFGSGAFGATKSPFGSGTTAASGFGTQNAASNWGTSAGGFGTNTMGATNQVGTGNPPYQPTREVTAAGSSNYISISRMNEYNGKSVEELRYEDYLKRSNPAAAAAAAQLSAPSVATTSNTFGAQAPNAGGFGAGQSTGNSLFGNTNTSAFGGTSTGFGTTTTPSNSFGAPATSGFGNFTSSSFNAQPAASTGAFGTAGNAFGTNTTSNQPFGATSGGFGSSGTFGTSTGAFGSTGTTNSAFGNTIGNQATQPTGTGFTSGGFGSGVSGGFGASTSAGFGATGSTFGKPAFAGGFGTSTTTPAASNNTGFFSGGSGNAFGATNTTTTAPSNSLFGNTTGNTAFNFGANNTAKPSATNTFGAFGGTQPSTFGSTPSLTSGSSMFGAANTGFGGFGGQPNATANNTNNLFNAPKSGGLFSSTNTNTNPTGIFGNSGTFGGAGTSTGSFGATTGSFGSGFGTGGFGQGTGSAFGASTSTPGFGFGSTVPGNTAPSAFSGFGSNTFGNTCGQNNMVSNAQPTGLIAAPDINPYGSGSYGDGLLDQTVKAALDDQAIKVGSNRFSTLSRGHSFAEDVGLKRGSISTPSSASRLHFKSASRRPLCTSYFRGPLFKTPKTKILYSTTALASTAARMGHLKKAVDSLPLGSQFRGSWKKLIIDNNNSVRHANRIVEKVPAIVTDAVAEETDGRIRITFQYGVENSPFSLDVSLHEKLDDTKKRITKHVGEQSARQILCVCRGKVLDSEDTWESIGKSLQLQNGDVIDIVVADDNKSKSISGKENGILSSKPREPTKFVTYDEFLSSTMRDSNDAYPKEPKKSLACPIQTKSDYYTVPPYDRICRMSDQELAQVRSFTVGCHKLGSVEWIGLTDIRNLNLDELVAFEKKEVMVYKDDEEKHPLGEGLNKPAIVELLEIFPPHLDDPTAVKRYEERVIQRTKDIDADFIDYSAELGIWRFRVEHFSRYGIKDNEEETEMDEGSDQRTDDSPNYSEKTLEIAMDHSLASPVGFPQKRLKLAIPPMRRLFYTDKHPTHIEQHQTPIKKLVMDMSVREPMQIDSFESTDPKAFLEQDTTKWNPSKEFYSHLAPEDEDFDTAEMVEFISYKGESIGARYEYKPWGLDSETRQLAPEKLSPTYALLQASKAESNSASGMIPGNVLCQNDVGLFMARSFRCSWGPRGELAYCGKLIAFPNTFESNPSYAMVSIALPLQFESNNTARRDRLRDTLELHYKCATFAASSPSPHFQIASRIGVTHALQQYCKFMDHHSDSHAVQSRNVERHIVVLWKLVQALWGQERNVLAEDGPGVPAVRDDACDVETLERMPSVDLRRVAISRWMENAIGLLEDASCHRKDTSEESILQLLCRHQITEAAELAADSGNLRLATLVAQIATYDGSEFRHLIMTQLSEWGVDESLSHFSETHALIYSVLAGAVEAVTASSQWRLSWLSAIALFFWYKHGPSTSLKSALSMYQTACAKNLAASCSVSTCGSIKDDMLMEVLRLYAEQPVALCNVLSPSGLLHDTSAYLDYEVSWHLNSILRALGYQLDAVWESHLYQNFIMQLEGNKLWQEALYVTLNISNPVEREATCRAVLLRHSCDVAQMAAEQLEELVQKLKIPVHWIESTLALDMRYKNAYHSEIGHWMAAEMYDEAHSVLIKHIAARLFFSNDKQLLLQLLEEMEPSALSIPLWNCCEWYLGGGLWLEFLRLEQAHDTVTCEPQEMELRRTRLALTLKDALRGCTEFKPDLDTTYSVMEAACVSSMLISLSTAAKAIKTAIDVVESDELAVDPYLDPMCLAEWSSILGNQHTLYMETHRRDIVSKACSAYLEAYC</sequence>
<dbReference type="InterPro" id="IPR037665">
    <property type="entry name" value="Nucleoporin_S59-like"/>
</dbReference>
<evidence type="ECO:0000256" key="1">
    <source>
        <dbReference type="ARBA" id="ARBA00004567"/>
    </source>
</evidence>
<dbReference type="STRING" id="65357.A0A024G986"/>
<dbReference type="OrthoDB" id="3797628at2759"/>
<dbReference type="GO" id="GO:0051028">
    <property type="term" value="P:mRNA transport"/>
    <property type="evidence" value="ECO:0007669"/>
    <property type="project" value="UniProtKB-KW"/>
</dbReference>
<evidence type="ECO:0000256" key="2">
    <source>
        <dbReference type="ARBA" id="ARBA00008926"/>
    </source>
</evidence>
<reference evidence="11 12" key="1">
    <citation type="submission" date="2012-05" db="EMBL/GenBank/DDBJ databases">
        <title>Recombination and specialization in a pathogen metapopulation.</title>
        <authorList>
            <person name="Gardiner A."/>
            <person name="Kemen E."/>
            <person name="Schultz-Larsen T."/>
            <person name="MacLean D."/>
            <person name="Van Oosterhout C."/>
            <person name="Jones J.D.G."/>
        </authorList>
    </citation>
    <scope>NUCLEOTIDE SEQUENCE [LARGE SCALE GENOMIC DNA]</scope>
    <source>
        <strain evidence="11 12">Ac Nc2</strain>
    </source>
</reference>
<evidence type="ECO:0000313" key="11">
    <source>
        <dbReference type="EMBL" id="CCI43318.1"/>
    </source>
</evidence>
<evidence type="ECO:0000256" key="8">
    <source>
        <dbReference type="ARBA" id="ARBA00023132"/>
    </source>
</evidence>
<dbReference type="GO" id="GO:0008139">
    <property type="term" value="F:nuclear localization sequence binding"/>
    <property type="evidence" value="ECO:0007669"/>
    <property type="project" value="TreeGrafter"/>
</dbReference>
<protein>
    <recommendedName>
        <fullName evidence="10">Peptidase S59 domain-containing protein</fullName>
    </recommendedName>
</protein>
<evidence type="ECO:0000256" key="3">
    <source>
        <dbReference type="ARBA" id="ARBA00022448"/>
    </source>
</evidence>
<comment type="caution">
    <text evidence="11">The sequence shown here is derived from an EMBL/GenBank/DDBJ whole genome shotgun (WGS) entry which is preliminary data.</text>
</comment>
<dbReference type="GO" id="GO:0006606">
    <property type="term" value="P:protein import into nucleus"/>
    <property type="evidence" value="ECO:0007669"/>
    <property type="project" value="TreeGrafter"/>
</dbReference>
<dbReference type="GO" id="GO:0017056">
    <property type="term" value="F:structural constituent of nuclear pore"/>
    <property type="evidence" value="ECO:0007669"/>
    <property type="project" value="InterPro"/>
</dbReference>
<dbReference type="GO" id="GO:0044614">
    <property type="term" value="C:nuclear pore cytoplasmic filaments"/>
    <property type="evidence" value="ECO:0007669"/>
    <property type="project" value="TreeGrafter"/>
</dbReference>
<dbReference type="InParanoid" id="A0A024G986"/>
<keyword evidence="4" id="KW-0068">Autocatalytic cleavage</keyword>
<keyword evidence="7" id="KW-0811">Translocation</keyword>
<dbReference type="InterPro" id="IPR036903">
    <property type="entry name" value="Nup98_auto-Pept-S59_dom_sf"/>
</dbReference>
<comment type="subcellular location">
    <subcellularLocation>
        <location evidence="1">Nucleus</location>
        <location evidence="1">Nuclear pore complex</location>
    </subcellularLocation>
</comment>
<dbReference type="GO" id="GO:0006405">
    <property type="term" value="P:RNA export from nucleus"/>
    <property type="evidence" value="ECO:0007669"/>
    <property type="project" value="TreeGrafter"/>
</dbReference>
<keyword evidence="3" id="KW-0813">Transport</keyword>
<evidence type="ECO:0000313" key="12">
    <source>
        <dbReference type="Proteomes" id="UP000053237"/>
    </source>
</evidence>
<proteinExistence type="inferred from homology"/>
<dbReference type="SUPFAM" id="SSF82215">
    <property type="entry name" value="C-terminal autoproteolytic domain of nucleoporin nup98"/>
    <property type="match status" value="1"/>
</dbReference>
<comment type="similarity">
    <text evidence="2">Belongs to the nucleoporin GLFG family.</text>
</comment>
<dbReference type="CDD" id="cd17039">
    <property type="entry name" value="Ubl_ubiquitin_like"/>
    <property type="match status" value="1"/>
</dbReference>
<dbReference type="PANTHER" id="PTHR23198">
    <property type="entry name" value="NUCLEOPORIN"/>
    <property type="match status" value="1"/>
</dbReference>
<dbReference type="InterPro" id="IPR021967">
    <property type="entry name" value="Nup98_C"/>
</dbReference>
<dbReference type="PROSITE" id="PS51434">
    <property type="entry name" value="NUP_C"/>
    <property type="match status" value="1"/>
</dbReference>
<feature type="domain" description="Peptidase S59" evidence="10">
    <location>
        <begin position="1005"/>
        <end position="1138"/>
    </location>
</feature>
<keyword evidence="12" id="KW-1185">Reference proteome</keyword>
<dbReference type="Gene3D" id="1.25.40.690">
    <property type="match status" value="1"/>
</dbReference>
<evidence type="ECO:0000256" key="5">
    <source>
        <dbReference type="ARBA" id="ARBA00022816"/>
    </source>
</evidence>
<dbReference type="GO" id="GO:0003723">
    <property type="term" value="F:RNA binding"/>
    <property type="evidence" value="ECO:0007669"/>
    <property type="project" value="TreeGrafter"/>
</dbReference>
<dbReference type="EMBL" id="CAIX01000047">
    <property type="protein sequence ID" value="CCI43318.1"/>
    <property type="molecule type" value="Genomic_DNA"/>
</dbReference>
<dbReference type="PANTHER" id="PTHR23198:SF6">
    <property type="entry name" value="NUCLEAR PORE COMPLEX PROTEIN NUP98-NUP96"/>
    <property type="match status" value="1"/>
</dbReference>
<accession>A0A024G986</accession>
<name>A0A024G986_9STRA</name>
<dbReference type="Pfam" id="PF21240">
    <property type="entry name" value="Nup98_GLEBS"/>
    <property type="match status" value="1"/>
</dbReference>
<gene>
    <name evidence="11" type="ORF">BN9_041020</name>
</gene>
<keyword evidence="6" id="KW-0653">Protein transport</keyword>
<keyword evidence="8" id="KW-0906">Nuclear pore complex</keyword>